<dbReference type="EMBL" id="CAXAMM010020447">
    <property type="protein sequence ID" value="CAK9047948.1"/>
    <property type="molecule type" value="Genomic_DNA"/>
</dbReference>
<evidence type="ECO:0000313" key="2">
    <source>
        <dbReference type="Proteomes" id="UP001642464"/>
    </source>
</evidence>
<evidence type="ECO:0000313" key="1">
    <source>
        <dbReference type="EMBL" id="CAK9047948.1"/>
    </source>
</evidence>
<dbReference type="CDD" id="cd20558">
    <property type="entry name" value="CYCLIN_ScPCL7-like"/>
    <property type="match status" value="1"/>
</dbReference>
<dbReference type="InterPro" id="IPR036915">
    <property type="entry name" value="Cyclin-like_sf"/>
</dbReference>
<dbReference type="Gene3D" id="1.10.472.10">
    <property type="entry name" value="Cyclin-like"/>
    <property type="match status" value="1"/>
</dbReference>
<dbReference type="Proteomes" id="UP001642464">
    <property type="component" value="Unassembled WGS sequence"/>
</dbReference>
<keyword evidence="2" id="KW-1185">Reference proteome</keyword>
<dbReference type="Pfam" id="PF08613">
    <property type="entry name" value="Cyclin"/>
    <property type="match status" value="1"/>
</dbReference>
<gene>
    <name evidence="1" type="ORF">SCF082_LOCUS26788</name>
</gene>
<proteinExistence type="predicted"/>
<comment type="caution">
    <text evidence="1">The sequence shown here is derived from an EMBL/GenBank/DDBJ whole genome shotgun (WGS) entry which is preliminary data.</text>
</comment>
<name>A0ABP0M9W1_9DINO</name>
<protein>
    <submittedName>
        <fullName evidence="1">Cyclin-U4-1 (CycU4)</fullName>
    </submittedName>
</protein>
<sequence>MLTATAPNTINTGSPGSSISALWTPGDGKLFSPRRLCTKRQSASLCRENLGCTESAGPASPERHKILKEIKMAGKCYTDENDEAPDIDGGRLIANPDLSSRCSSCFHGFRKPSIGIEDYLMRLRDYFMCSDSCFLLALVYISRFLDFCPDFVVNAFSIHRLLATSLVVSVKFHEDVIYSNTFYAKVCGLRQEELNRGELEFLKMIKWDCGVSQDVNSLYHEVLHLAEKSAVSRASANLFASQ</sequence>
<dbReference type="PANTHER" id="PTHR15615">
    <property type="match status" value="1"/>
</dbReference>
<reference evidence="1 2" key="1">
    <citation type="submission" date="2024-02" db="EMBL/GenBank/DDBJ databases">
        <authorList>
            <person name="Chen Y."/>
            <person name="Shah S."/>
            <person name="Dougan E. K."/>
            <person name="Thang M."/>
            <person name="Chan C."/>
        </authorList>
    </citation>
    <scope>NUCLEOTIDE SEQUENCE [LARGE SCALE GENOMIC DNA]</scope>
</reference>
<organism evidence="1 2">
    <name type="scientific">Durusdinium trenchii</name>
    <dbReference type="NCBI Taxonomy" id="1381693"/>
    <lineage>
        <taxon>Eukaryota</taxon>
        <taxon>Sar</taxon>
        <taxon>Alveolata</taxon>
        <taxon>Dinophyceae</taxon>
        <taxon>Suessiales</taxon>
        <taxon>Symbiodiniaceae</taxon>
        <taxon>Durusdinium</taxon>
    </lineage>
</organism>
<dbReference type="PANTHER" id="PTHR15615:SF108">
    <property type="entry name" value="PROTEIN CNPPD1"/>
    <property type="match status" value="1"/>
</dbReference>
<accession>A0ABP0M9W1</accession>
<dbReference type="SUPFAM" id="SSF47954">
    <property type="entry name" value="Cyclin-like"/>
    <property type="match status" value="1"/>
</dbReference>
<dbReference type="InterPro" id="IPR013922">
    <property type="entry name" value="Cyclin_PHO80-like"/>
</dbReference>